<gene>
    <name evidence="13" type="ORF">LITE_LOCUS36421</name>
</gene>
<evidence type="ECO:0000256" key="9">
    <source>
        <dbReference type="ARBA" id="ARBA00023033"/>
    </source>
</evidence>
<evidence type="ECO:0000256" key="12">
    <source>
        <dbReference type="RuleBase" id="RU000461"/>
    </source>
</evidence>
<keyword evidence="9 12" id="KW-0503">Monooxygenase</keyword>
<keyword evidence="14" id="KW-1185">Reference proteome</keyword>
<evidence type="ECO:0008006" key="15">
    <source>
        <dbReference type="Google" id="ProtNLM"/>
    </source>
</evidence>
<evidence type="ECO:0000256" key="3">
    <source>
        <dbReference type="ARBA" id="ARBA00022617"/>
    </source>
</evidence>
<dbReference type="GO" id="GO:0016705">
    <property type="term" value="F:oxidoreductase activity, acting on paired donors, with incorporation or reduction of molecular oxygen"/>
    <property type="evidence" value="ECO:0007669"/>
    <property type="project" value="InterPro"/>
</dbReference>
<sequence length="310" mass="35098">GEVGHDDEGQRFKKLIRESFDLSGTTNPVDFLPVLRWVDFSGLEGRMWAAHKGTQRVYNSLTEEHRSSYGEREGSNEKTMIDTMLSLQEAEPQVYIDEIIKGQIMTMILAGTDSSADTMEWGMSLLLNHPEILHKARAELDNVIGNDRLVQESDYAKLPYLQSIVYETLRLYPTGPLLMPHESLEDCVIGGYPIPKQTMLLVNAWAIHRDPAVWEEPTRFWPERHAAGVEPDGRKYLPFGVGRRSCPGYGLPYRVVSAALGALIQCFEWERVGEELVDMTEGIGLIMPKAEPLKALCKPRECMRNVFITM</sequence>
<feature type="binding site" description="axial binding residue" evidence="11">
    <location>
        <position position="246"/>
    </location>
    <ligand>
        <name>heme</name>
        <dbReference type="ChEBI" id="CHEBI:30413"/>
    </ligand>
    <ligandPart>
        <name>Fe</name>
        <dbReference type="ChEBI" id="CHEBI:18248"/>
    </ligandPart>
</feature>
<keyword evidence="5 11" id="KW-0479">Metal-binding</keyword>
<dbReference type="GO" id="GO:0004497">
    <property type="term" value="F:monooxygenase activity"/>
    <property type="evidence" value="ECO:0007669"/>
    <property type="project" value="UniProtKB-KW"/>
</dbReference>
<dbReference type="Gene3D" id="1.10.630.10">
    <property type="entry name" value="Cytochrome P450"/>
    <property type="match status" value="1"/>
</dbReference>
<keyword evidence="6" id="KW-1133">Transmembrane helix</keyword>
<evidence type="ECO:0000256" key="8">
    <source>
        <dbReference type="ARBA" id="ARBA00023004"/>
    </source>
</evidence>
<dbReference type="PANTHER" id="PTHR47947:SF62">
    <property type="entry name" value="CYTOCHROME P450, FAMILY 81, SUBFAMILY D, POLYPEPTIDE 5"/>
    <property type="match status" value="1"/>
</dbReference>
<dbReference type="Proteomes" id="UP001154282">
    <property type="component" value="Unassembled WGS sequence"/>
</dbReference>
<comment type="subcellular location">
    <subcellularLocation>
        <location evidence="1">Membrane</location>
        <topology evidence="1">Single-pass membrane protein</topology>
    </subcellularLocation>
</comment>
<evidence type="ECO:0000313" key="13">
    <source>
        <dbReference type="EMBL" id="CAI0465007.1"/>
    </source>
</evidence>
<evidence type="ECO:0000256" key="10">
    <source>
        <dbReference type="ARBA" id="ARBA00023136"/>
    </source>
</evidence>
<keyword evidence="7 12" id="KW-0560">Oxidoreductase</keyword>
<evidence type="ECO:0000256" key="6">
    <source>
        <dbReference type="ARBA" id="ARBA00022989"/>
    </source>
</evidence>
<dbReference type="InterPro" id="IPR001128">
    <property type="entry name" value="Cyt_P450"/>
</dbReference>
<evidence type="ECO:0000256" key="1">
    <source>
        <dbReference type="ARBA" id="ARBA00004167"/>
    </source>
</evidence>
<dbReference type="InterPro" id="IPR036396">
    <property type="entry name" value="Cyt_P450_sf"/>
</dbReference>
<dbReference type="PRINTS" id="PR00385">
    <property type="entry name" value="P450"/>
</dbReference>
<accession>A0AAV0P1I4</accession>
<keyword evidence="8 11" id="KW-0408">Iron</keyword>
<evidence type="ECO:0000256" key="7">
    <source>
        <dbReference type="ARBA" id="ARBA00023002"/>
    </source>
</evidence>
<dbReference type="PROSITE" id="PS00086">
    <property type="entry name" value="CYTOCHROME_P450"/>
    <property type="match status" value="1"/>
</dbReference>
<dbReference type="InterPro" id="IPR050651">
    <property type="entry name" value="Plant_Cytochrome_P450_Monoox"/>
</dbReference>
<keyword evidence="10" id="KW-0472">Membrane</keyword>
<dbReference type="AlphaFoldDB" id="A0AAV0P1I4"/>
<proteinExistence type="inferred from homology"/>
<name>A0AAV0P1I4_9ROSI</name>
<keyword evidence="4" id="KW-0812">Transmembrane</keyword>
<feature type="non-terminal residue" evidence="13">
    <location>
        <position position="1"/>
    </location>
</feature>
<evidence type="ECO:0000256" key="5">
    <source>
        <dbReference type="ARBA" id="ARBA00022723"/>
    </source>
</evidence>
<dbReference type="InterPro" id="IPR017972">
    <property type="entry name" value="Cyt_P450_CS"/>
</dbReference>
<dbReference type="SUPFAM" id="SSF48264">
    <property type="entry name" value="Cytochrome P450"/>
    <property type="match status" value="1"/>
</dbReference>
<dbReference type="PANTHER" id="PTHR47947">
    <property type="entry name" value="CYTOCHROME P450 82C3-RELATED"/>
    <property type="match status" value="1"/>
</dbReference>
<organism evidence="13 14">
    <name type="scientific">Linum tenue</name>
    <dbReference type="NCBI Taxonomy" id="586396"/>
    <lineage>
        <taxon>Eukaryota</taxon>
        <taxon>Viridiplantae</taxon>
        <taxon>Streptophyta</taxon>
        <taxon>Embryophyta</taxon>
        <taxon>Tracheophyta</taxon>
        <taxon>Spermatophyta</taxon>
        <taxon>Magnoliopsida</taxon>
        <taxon>eudicotyledons</taxon>
        <taxon>Gunneridae</taxon>
        <taxon>Pentapetalae</taxon>
        <taxon>rosids</taxon>
        <taxon>fabids</taxon>
        <taxon>Malpighiales</taxon>
        <taxon>Linaceae</taxon>
        <taxon>Linum</taxon>
    </lineage>
</organism>
<evidence type="ECO:0000256" key="4">
    <source>
        <dbReference type="ARBA" id="ARBA00022692"/>
    </source>
</evidence>
<dbReference type="EMBL" id="CAMGYJ010000008">
    <property type="protein sequence ID" value="CAI0465007.1"/>
    <property type="molecule type" value="Genomic_DNA"/>
</dbReference>
<dbReference type="GO" id="GO:0016020">
    <property type="term" value="C:membrane"/>
    <property type="evidence" value="ECO:0007669"/>
    <property type="project" value="UniProtKB-SubCell"/>
</dbReference>
<dbReference type="GO" id="GO:0020037">
    <property type="term" value="F:heme binding"/>
    <property type="evidence" value="ECO:0007669"/>
    <property type="project" value="InterPro"/>
</dbReference>
<reference evidence="13" key="1">
    <citation type="submission" date="2022-08" db="EMBL/GenBank/DDBJ databases">
        <authorList>
            <person name="Gutierrez-Valencia J."/>
        </authorList>
    </citation>
    <scope>NUCLEOTIDE SEQUENCE</scope>
</reference>
<comment type="caution">
    <text evidence="13">The sequence shown here is derived from an EMBL/GenBank/DDBJ whole genome shotgun (WGS) entry which is preliminary data.</text>
</comment>
<evidence type="ECO:0000313" key="14">
    <source>
        <dbReference type="Proteomes" id="UP001154282"/>
    </source>
</evidence>
<evidence type="ECO:0000256" key="11">
    <source>
        <dbReference type="PIRSR" id="PIRSR602401-1"/>
    </source>
</evidence>
<dbReference type="InterPro" id="IPR002401">
    <property type="entry name" value="Cyt_P450_E_grp-I"/>
</dbReference>
<comment type="similarity">
    <text evidence="2 12">Belongs to the cytochrome P450 family.</text>
</comment>
<dbReference type="PRINTS" id="PR00463">
    <property type="entry name" value="EP450I"/>
</dbReference>
<evidence type="ECO:0000256" key="2">
    <source>
        <dbReference type="ARBA" id="ARBA00010617"/>
    </source>
</evidence>
<dbReference type="GO" id="GO:0005506">
    <property type="term" value="F:iron ion binding"/>
    <property type="evidence" value="ECO:0007669"/>
    <property type="project" value="InterPro"/>
</dbReference>
<dbReference type="Pfam" id="PF00067">
    <property type="entry name" value="p450"/>
    <property type="match status" value="1"/>
</dbReference>
<keyword evidence="3 11" id="KW-0349">Heme</keyword>
<comment type="cofactor">
    <cofactor evidence="11">
        <name>heme</name>
        <dbReference type="ChEBI" id="CHEBI:30413"/>
    </cofactor>
</comment>
<protein>
    <recommendedName>
        <fullName evidence="15">Cytochrome P450</fullName>
    </recommendedName>
</protein>